<organism evidence="4 5">
    <name type="scientific">Candidatus Aphodomorpha intestinavium</name>
    <dbReference type="NCBI Taxonomy" id="2840672"/>
    <lineage>
        <taxon>Bacteria</taxon>
        <taxon>Bacillati</taxon>
        <taxon>Bacillota</taxon>
        <taxon>Clostridia</taxon>
        <taxon>Eubacteriales</taxon>
        <taxon>Candidatus Aphodomorpha</taxon>
    </lineage>
</organism>
<dbReference type="SUPFAM" id="SSF52218">
    <property type="entry name" value="Flavoproteins"/>
    <property type="match status" value="1"/>
</dbReference>
<evidence type="ECO:0000256" key="1">
    <source>
        <dbReference type="ARBA" id="ARBA00022630"/>
    </source>
</evidence>
<dbReference type="PANTHER" id="PTHR43278:SF4">
    <property type="entry name" value="NAD(P)H-DEPENDENT FMN-CONTAINING OXIDOREDUCTASE YWQN-RELATED"/>
    <property type="match status" value="1"/>
</dbReference>
<keyword evidence="2" id="KW-0288">FMN</keyword>
<comment type="caution">
    <text evidence="4">The sequence shown here is derived from an EMBL/GenBank/DDBJ whole genome shotgun (WGS) entry which is preliminary data.</text>
</comment>
<dbReference type="InterPro" id="IPR005025">
    <property type="entry name" value="FMN_Rdtase-like_dom"/>
</dbReference>
<dbReference type="InterPro" id="IPR029039">
    <property type="entry name" value="Flavoprotein-like_sf"/>
</dbReference>
<evidence type="ECO:0000259" key="3">
    <source>
        <dbReference type="Pfam" id="PF03358"/>
    </source>
</evidence>
<feature type="non-terminal residue" evidence="4">
    <location>
        <position position="1"/>
    </location>
</feature>
<dbReference type="GO" id="GO:0016491">
    <property type="term" value="F:oxidoreductase activity"/>
    <property type="evidence" value="ECO:0007669"/>
    <property type="project" value="InterPro"/>
</dbReference>
<gene>
    <name evidence="4" type="ORF">IAD24_02500</name>
</gene>
<dbReference type="Gene3D" id="3.40.50.360">
    <property type="match status" value="1"/>
</dbReference>
<evidence type="ECO:0000313" key="5">
    <source>
        <dbReference type="Proteomes" id="UP000824128"/>
    </source>
</evidence>
<name>A0A9D1N3K3_9FIRM</name>
<dbReference type="PANTHER" id="PTHR43278">
    <property type="entry name" value="NAD(P)H-DEPENDENT FMN-CONTAINING OXIDOREDUCTASE YWQN-RELATED"/>
    <property type="match status" value="1"/>
</dbReference>
<protein>
    <submittedName>
        <fullName evidence="4">Flavodoxin family protein</fullName>
    </submittedName>
</protein>
<feature type="domain" description="NADPH-dependent FMN reductase-like" evidence="3">
    <location>
        <begin position="18"/>
        <end position="106"/>
    </location>
</feature>
<keyword evidence="1" id="KW-0285">Flavoprotein</keyword>
<evidence type="ECO:0000256" key="2">
    <source>
        <dbReference type="ARBA" id="ARBA00022643"/>
    </source>
</evidence>
<proteinExistence type="predicted"/>
<dbReference type="AlphaFoldDB" id="A0A9D1N3K3"/>
<dbReference type="Proteomes" id="UP000824128">
    <property type="component" value="Unassembled WGS sequence"/>
</dbReference>
<dbReference type="Pfam" id="PF03358">
    <property type="entry name" value="FMN_red"/>
    <property type="match status" value="1"/>
</dbReference>
<reference evidence="4" key="1">
    <citation type="submission" date="2020-10" db="EMBL/GenBank/DDBJ databases">
        <authorList>
            <person name="Gilroy R."/>
        </authorList>
    </citation>
    <scope>NUCLEOTIDE SEQUENCE</scope>
    <source>
        <strain evidence="4">ChiGjej2B2-16831</strain>
    </source>
</reference>
<evidence type="ECO:0000313" key="4">
    <source>
        <dbReference type="EMBL" id="HIU94008.1"/>
    </source>
</evidence>
<sequence>YTFDGKKISGCTACNAFCIKNHDCVHKDGFQEFAQKWLRADAIVWALPVYTMSGPAIVRGVLDRLGEVFLGNRIEQVKAGGTLPHFMKACGIIVQGSSRFGNQEIVIEGMIDHLITMDCIPVCADMPHSHIGVAGHVVDGQRPDDHEGLMTQSREIGLRVAQVGKMLKLGKYAIADSLSDDYFCSPDSFAENLRPEV</sequence>
<reference evidence="4" key="2">
    <citation type="journal article" date="2021" name="PeerJ">
        <title>Extensive microbial diversity within the chicken gut microbiome revealed by metagenomics and culture.</title>
        <authorList>
            <person name="Gilroy R."/>
            <person name="Ravi A."/>
            <person name="Getino M."/>
            <person name="Pursley I."/>
            <person name="Horton D.L."/>
            <person name="Alikhan N.F."/>
            <person name="Baker D."/>
            <person name="Gharbi K."/>
            <person name="Hall N."/>
            <person name="Watson M."/>
            <person name="Adriaenssens E.M."/>
            <person name="Foster-Nyarko E."/>
            <person name="Jarju S."/>
            <person name="Secka A."/>
            <person name="Antonio M."/>
            <person name="Oren A."/>
            <person name="Chaudhuri R.R."/>
            <person name="La Ragione R."/>
            <person name="Hildebrand F."/>
            <person name="Pallen M.J."/>
        </authorList>
    </citation>
    <scope>NUCLEOTIDE SEQUENCE</scope>
    <source>
        <strain evidence="4">ChiGjej2B2-16831</strain>
    </source>
</reference>
<dbReference type="EMBL" id="DVNZ01000080">
    <property type="protein sequence ID" value="HIU94008.1"/>
    <property type="molecule type" value="Genomic_DNA"/>
</dbReference>
<dbReference type="InterPro" id="IPR051796">
    <property type="entry name" value="ISF_SsuE-like"/>
</dbReference>
<accession>A0A9D1N3K3</accession>